<dbReference type="Proteomes" id="UP000245590">
    <property type="component" value="Unassembled WGS sequence"/>
</dbReference>
<accession>A0A2U2RKR3</accession>
<reference evidence="1 2" key="1">
    <citation type="submission" date="2018-05" db="EMBL/GenBank/DDBJ databases">
        <title>Brachybacterium sp. M1HQ-2T, whole genome shotgun sequence.</title>
        <authorList>
            <person name="Tuo L."/>
        </authorList>
    </citation>
    <scope>NUCLEOTIDE SEQUENCE [LARGE SCALE GENOMIC DNA]</scope>
    <source>
        <strain evidence="1 2">M1HQ-2</strain>
    </source>
</reference>
<dbReference type="RefSeq" id="WP_109275019.1">
    <property type="nucleotide sequence ID" value="NZ_QFKX01000002.1"/>
</dbReference>
<protein>
    <recommendedName>
        <fullName evidence="3">STAS domain-containing protein</fullName>
    </recommendedName>
</protein>
<evidence type="ECO:0000313" key="1">
    <source>
        <dbReference type="EMBL" id="PWH06426.1"/>
    </source>
</evidence>
<dbReference type="AlphaFoldDB" id="A0A2U2RKR3"/>
<proteinExistence type="predicted"/>
<organism evidence="1 2">
    <name type="scientific">Brachybacterium endophyticum</name>
    <dbReference type="NCBI Taxonomy" id="2182385"/>
    <lineage>
        <taxon>Bacteria</taxon>
        <taxon>Bacillati</taxon>
        <taxon>Actinomycetota</taxon>
        <taxon>Actinomycetes</taxon>
        <taxon>Micrococcales</taxon>
        <taxon>Dermabacteraceae</taxon>
        <taxon>Brachybacterium</taxon>
    </lineage>
</organism>
<dbReference type="EMBL" id="QFKX01000002">
    <property type="protein sequence ID" value="PWH06426.1"/>
    <property type="molecule type" value="Genomic_DNA"/>
</dbReference>
<gene>
    <name evidence="1" type="ORF">DEO23_05495</name>
</gene>
<keyword evidence="2" id="KW-1185">Reference proteome</keyword>
<comment type="caution">
    <text evidence="1">The sequence shown here is derived from an EMBL/GenBank/DDBJ whole genome shotgun (WGS) entry which is preliminary data.</text>
</comment>
<name>A0A2U2RKR3_9MICO</name>
<evidence type="ECO:0008006" key="3">
    <source>
        <dbReference type="Google" id="ProtNLM"/>
    </source>
</evidence>
<evidence type="ECO:0000313" key="2">
    <source>
        <dbReference type="Proteomes" id="UP000245590"/>
    </source>
</evidence>
<sequence length="98" mass="10880">MTDEISVLIRADVGRETIDVLVRGRLTEQTRQTLATQILKARTLDPASAILVDLTAAESIDAQPLTWLRETFGCHRSLGHELHRHGTHFLLPAQPSDS</sequence>